<keyword evidence="8 12" id="KW-0408">Iron</keyword>
<evidence type="ECO:0000256" key="3">
    <source>
        <dbReference type="ARBA" id="ARBA00022630"/>
    </source>
</evidence>
<dbReference type="InterPro" id="IPR012165">
    <property type="entry name" value="Cyt_c3_hydrogenase_gsu"/>
</dbReference>
<feature type="binding site" evidence="12">
    <location>
        <position position="231"/>
    </location>
    <ligand>
        <name>[2Fe-2S] cluster</name>
        <dbReference type="ChEBI" id="CHEBI:190135"/>
    </ligand>
</feature>
<evidence type="ECO:0000256" key="7">
    <source>
        <dbReference type="ARBA" id="ARBA00022982"/>
    </source>
</evidence>
<evidence type="ECO:0000256" key="2">
    <source>
        <dbReference type="ARBA" id="ARBA00022448"/>
    </source>
</evidence>
<dbReference type="Pfam" id="PF10418">
    <property type="entry name" value="DHODB_Fe-S_bind"/>
    <property type="match status" value="1"/>
</dbReference>
<dbReference type="GO" id="GO:0051537">
    <property type="term" value="F:2 iron, 2 sulfur cluster binding"/>
    <property type="evidence" value="ECO:0007669"/>
    <property type="project" value="UniProtKB-KW"/>
</dbReference>
<feature type="binding site" evidence="12">
    <location>
        <position position="236"/>
    </location>
    <ligand>
        <name>[2Fe-2S] cluster</name>
        <dbReference type="ChEBI" id="CHEBI:190135"/>
    </ligand>
</feature>
<dbReference type="KEGG" id="lrug:AB8B22_04940"/>
<feature type="binding site" evidence="11">
    <location>
        <begin position="55"/>
        <end position="58"/>
    </location>
    <ligand>
        <name>FAD</name>
        <dbReference type="ChEBI" id="CHEBI:57692"/>
    </ligand>
</feature>
<dbReference type="Pfam" id="PF00970">
    <property type="entry name" value="FAD_binding_6"/>
    <property type="match status" value="1"/>
</dbReference>
<gene>
    <name evidence="14" type="ORF">AB8B22_04940</name>
</gene>
<dbReference type="InterPro" id="IPR037117">
    <property type="entry name" value="Dihydroorotate_DH_ele_sf"/>
</dbReference>
<evidence type="ECO:0000256" key="10">
    <source>
        <dbReference type="ARBA" id="ARBA00034078"/>
    </source>
</evidence>
<evidence type="ECO:0000256" key="5">
    <source>
        <dbReference type="ARBA" id="ARBA00022723"/>
    </source>
</evidence>
<dbReference type="PIRSF" id="PIRSF006816">
    <property type="entry name" value="Cyc3_hyd_g"/>
    <property type="match status" value="1"/>
</dbReference>
<reference evidence="14" key="1">
    <citation type="submission" date="2024-07" db="EMBL/GenBank/DDBJ databases">
        <authorList>
            <person name="Li X.-J."/>
            <person name="Wang X."/>
        </authorList>
    </citation>
    <scope>NUCLEOTIDE SEQUENCE</scope>
    <source>
        <strain evidence="14">HSP-334</strain>
    </source>
</reference>
<dbReference type="RefSeq" id="WP_369711891.1">
    <property type="nucleotide sequence ID" value="NZ_CP165644.1"/>
</dbReference>
<dbReference type="Pfam" id="PF00175">
    <property type="entry name" value="NAD_binding_1"/>
    <property type="match status" value="1"/>
</dbReference>
<dbReference type="Gene3D" id="2.10.240.10">
    <property type="entry name" value="Dihydroorotate dehydrogenase, electron transfer subunit"/>
    <property type="match status" value="1"/>
</dbReference>
<keyword evidence="3 11" id="KW-0285">Flavoprotein</keyword>
<dbReference type="GO" id="GO:0006221">
    <property type="term" value="P:pyrimidine nucleotide biosynthetic process"/>
    <property type="evidence" value="ECO:0007669"/>
    <property type="project" value="InterPro"/>
</dbReference>
<name>A0AB39VII3_9FUSO</name>
<dbReference type="EMBL" id="CP165644">
    <property type="protein sequence ID" value="XDU67761.1"/>
    <property type="molecule type" value="Genomic_DNA"/>
</dbReference>
<comment type="cofactor">
    <cofactor evidence="10">
        <name>[2Fe-2S] cluster</name>
        <dbReference type="ChEBI" id="CHEBI:190135"/>
    </cofactor>
</comment>
<dbReference type="PRINTS" id="PR00406">
    <property type="entry name" value="CYTB5RDTASE"/>
</dbReference>
<dbReference type="AlphaFoldDB" id="A0AB39VII3"/>
<comment type="similarity">
    <text evidence="1">Belongs to the PyrK family.</text>
</comment>
<dbReference type="InterPro" id="IPR017927">
    <property type="entry name" value="FAD-bd_FR_type"/>
</dbReference>
<sequence>MEFLENVEILENKAVGGDNFLMRVKSENVPNKKSTPVAGQFYMLKLKNEIMILRRPISLHSVNSQTGEIEFLYKVLGEGTKELASYAKGDVINIQGPLGNGFELIKKSSKIVIVGGGIGLAPLKQLLKELLKNKENKKIVFIAGGRDKKTLEMLDSFDFSDKRISLKVCSDDGSLGEKANVIELLKKEISIDEKIDIIYSCGPHKVLELISELSNENNLTSQVSMEERMACGVGACVGCSIPSEEGMKKVCKNGPVFYSKIFGKKSENVKNGGKLNGK</sequence>
<dbReference type="SUPFAM" id="SSF52343">
    <property type="entry name" value="Ferredoxin reductase-like, C-terminal NADP-linked domain"/>
    <property type="match status" value="1"/>
</dbReference>
<evidence type="ECO:0000259" key="13">
    <source>
        <dbReference type="PROSITE" id="PS51384"/>
    </source>
</evidence>
<accession>A0AB39VII3</accession>
<dbReference type="CDD" id="cd06218">
    <property type="entry name" value="DHOD_e_trans"/>
    <property type="match status" value="1"/>
</dbReference>
<evidence type="ECO:0000256" key="12">
    <source>
        <dbReference type="PIRSR" id="PIRSR006816-2"/>
    </source>
</evidence>
<feature type="binding site" evidence="11">
    <location>
        <begin position="79"/>
        <end position="80"/>
    </location>
    <ligand>
        <name>FAD</name>
        <dbReference type="ChEBI" id="CHEBI:57692"/>
    </ligand>
</feature>
<protein>
    <submittedName>
        <fullName evidence="14">Dihydroorotate dehydrogenase electron transfer subunit</fullName>
    </submittedName>
</protein>
<keyword evidence="5 12" id="KW-0479">Metal-binding</keyword>
<keyword evidence="2" id="KW-0813">Transport</keyword>
<dbReference type="GO" id="GO:0046872">
    <property type="term" value="F:metal ion binding"/>
    <property type="evidence" value="ECO:0007669"/>
    <property type="project" value="UniProtKB-KW"/>
</dbReference>
<dbReference type="Gene3D" id="3.40.50.80">
    <property type="entry name" value="Nucleotide-binding domain of ferredoxin-NADP reductase (FNR) module"/>
    <property type="match status" value="1"/>
</dbReference>
<proteinExistence type="inferred from homology"/>
<evidence type="ECO:0000313" key="14">
    <source>
        <dbReference type="EMBL" id="XDU67761.1"/>
    </source>
</evidence>
<dbReference type="PANTHER" id="PTHR43513">
    <property type="entry name" value="DIHYDROOROTATE DEHYDROGENASE B (NAD(+)), ELECTRON TRANSFER SUBUNIT"/>
    <property type="match status" value="1"/>
</dbReference>
<organism evidence="14">
    <name type="scientific">Leptotrichia rugosa</name>
    <dbReference type="NCBI Taxonomy" id="3239302"/>
    <lineage>
        <taxon>Bacteria</taxon>
        <taxon>Fusobacteriati</taxon>
        <taxon>Fusobacteriota</taxon>
        <taxon>Fusobacteriia</taxon>
        <taxon>Fusobacteriales</taxon>
        <taxon>Leptotrichiaceae</taxon>
        <taxon>Leptotrichia</taxon>
    </lineage>
</organism>
<evidence type="ECO:0000256" key="11">
    <source>
        <dbReference type="PIRSR" id="PIRSR006816-1"/>
    </source>
</evidence>
<dbReference type="PROSITE" id="PS51384">
    <property type="entry name" value="FAD_FR"/>
    <property type="match status" value="1"/>
</dbReference>
<keyword evidence="9 12" id="KW-0411">Iron-sulfur</keyword>
<evidence type="ECO:0000256" key="4">
    <source>
        <dbReference type="ARBA" id="ARBA00022714"/>
    </source>
</evidence>
<dbReference type="InterPro" id="IPR008333">
    <property type="entry name" value="Cbr1-like_FAD-bd_dom"/>
</dbReference>
<dbReference type="PANTHER" id="PTHR43513:SF3">
    <property type="entry name" value="DIHYDROOROTATE DEHYDROGENASE B (NAD(+)), ELECTRON TRANSFER SUBUNIT-RELATED"/>
    <property type="match status" value="1"/>
</dbReference>
<evidence type="ECO:0000256" key="6">
    <source>
        <dbReference type="ARBA" id="ARBA00022827"/>
    </source>
</evidence>
<feature type="binding site" evidence="12">
    <location>
        <position position="239"/>
    </location>
    <ligand>
        <name>[2Fe-2S] cluster</name>
        <dbReference type="ChEBI" id="CHEBI:190135"/>
    </ligand>
</feature>
<keyword evidence="6 11" id="KW-0274">FAD</keyword>
<evidence type="ECO:0000256" key="9">
    <source>
        <dbReference type="ARBA" id="ARBA00023014"/>
    </source>
</evidence>
<dbReference type="GO" id="GO:0016491">
    <property type="term" value="F:oxidoreductase activity"/>
    <property type="evidence" value="ECO:0007669"/>
    <property type="project" value="InterPro"/>
</dbReference>
<keyword evidence="7" id="KW-0249">Electron transport</keyword>
<dbReference type="InterPro" id="IPR001433">
    <property type="entry name" value="OxRdtase_FAD/NAD-bd"/>
</dbReference>
<comment type="cofactor">
    <cofactor evidence="11">
        <name>FAD</name>
        <dbReference type="ChEBI" id="CHEBI:57692"/>
    </cofactor>
    <text evidence="11">Binds 1 FAD per subunit.</text>
</comment>
<dbReference type="Gene3D" id="2.40.30.10">
    <property type="entry name" value="Translation factors"/>
    <property type="match status" value="1"/>
</dbReference>
<dbReference type="SUPFAM" id="SSF63380">
    <property type="entry name" value="Riboflavin synthase domain-like"/>
    <property type="match status" value="1"/>
</dbReference>
<feature type="binding site" evidence="12">
    <location>
        <position position="251"/>
    </location>
    <ligand>
        <name>[2Fe-2S] cluster</name>
        <dbReference type="ChEBI" id="CHEBI:190135"/>
    </ligand>
</feature>
<evidence type="ECO:0000256" key="8">
    <source>
        <dbReference type="ARBA" id="ARBA00023004"/>
    </source>
</evidence>
<evidence type="ECO:0000256" key="1">
    <source>
        <dbReference type="ARBA" id="ARBA00006422"/>
    </source>
</evidence>
<dbReference type="GO" id="GO:0050660">
    <property type="term" value="F:flavin adenine dinucleotide binding"/>
    <property type="evidence" value="ECO:0007669"/>
    <property type="project" value="InterPro"/>
</dbReference>
<keyword evidence="4 12" id="KW-0001">2Fe-2S</keyword>
<dbReference type="InterPro" id="IPR019480">
    <property type="entry name" value="Dihydroorotate_DH_Fe-S-bd"/>
</dbReference>
<dbReference type="InterPro" id="IPR017938">
    <property type="entry name" value="Riboflavin_synthase-like_b-brl"/>
</dbReference>
<comment type="cofactor">
    <cofactor evidence="12">
        <name>[2Fe-2S] cluster</name>
        <dbReference type="ChEBI" id="CHEBI:190135"/>
    </cofactor>
    <text evidence="12">Binds 1 [2Fe-2S] cluster per subunit.</text>
</comment>
<feature type="domain" description="FAD-binding FR-type" evidence="13">
    <location>
        <begin position="2"/>
        <end position="104"/>
    </location>
</feature>
<dbReference type="InterPro" id="IPR039261">
    <property type="entry name" value="FNR_nucleotide-bd"/>
</dbReference>
<dbReference type="InterPro" id="IPR050353">
    <property type="entry name" value="PyrK_electron_transfer"/>
</dbReference>